<dbReference type="GO" id="GO:0008237">
    <property type="term" value="F:metallopeptidase activity"/>
    <property type="evidence" value="ECO:0007669"/>
    <property type="project" value="UniProtKB-KW"/>
</dbReference>
<dbReference type="AlphaFoldDB" id="A0A146G1A9"/>
<evidence type="ECO:0000256" key="1">
    <source>
        <dbReference type="ARBA" id="ARBA00001362"/>
    </source>
</evidence>
<dbReference type="PIRSF" id="PIRSF026671">
    <property type="entry name" value="AA_dipeptidase"/>
    <property type="match status" value="1"/>
</dbReference>
<evidence type="ECO:0000256" key="11">
    <source>
        <dbReference type="SAM" id="SignalP"/>
    </source>
</evidence>
<accession>A0A146G1A9</accession>
<comment type="catalytic activity">
    <reaction evidence="1 9 10">
        <text>D-alanyl-D-alanine + H2O = 2 D-alanine</text>
        <dbReference type="Rhea" id="RHEA:20661"/>
        <dbReference type="ChEBI" id="CHEBI:15377"/>
        <dbReference type="ChEBI" id="CHEBI:57416"/>
        <dbReference type="ChEBI" id="CHEBI:57822"/>
        <dbReference type="EC" id="3.4.13.22"/>
    </reaction>
</comment>
<dbReference type="SUPFAM" id="SSF55166">
    <property type="entry name" value="Hedgehog/DD-peptidase"/>
    <property type="match status" value="1"/>
</dbReference>
<dbReference type="InterPro" id="IPR000755">
    <property type="entry name" value="A_A_dipeptidase"/>
</dbReference>
<name>A0A146G1A9_TERSA</name>
<comment type="similarity">
    <text evidence="9 10">Belongs to the peptidase M15D family.</text>
</comment>
<keyword evidence="2 9" id="KW-0645">Protease</keyword>
<comment type="function">
    <text evidence="9 10">Catalyzes hydrolysis of the D-alanyl-D-alanine dipeptide.</text>
</comment>
<evidence type="ECO:0000256" key="10">
    <source>
        <dbReference type="PIRNR" id="PIRNR026671"/>
    </source>
</evidence>
<dbReference type="HAMAP" id="MF_01924">
    <property type="entry name" value="A_A_dipeptidase"/>
    <property type="match status" value="1"/>
</dbReference>
<dbReference type="Gene3D" id="3.30.1380.10">
    <property type="match status" value="1"/>
</dbReference>
<keyword evidence="13" id="KW-1185">Reference proteome</keyword>
<organism evidence="12 13">
    <name type="scientific">Terrimicrobium sacchariphilum</name>
    <dbReference type="NCBI Taxonomy" id="690879"/>
    <lineage>
        <taxon>Bacteria</taxon>
        <taxon>Pseudomonadati</taxon>
        <taxon>Verrucomicrobiota</taxon>
        <taxon>Terrimicrobiia</taxon>
        <taxon>Terrimicrobiales</taxon>
        <taxon>Terrimicrobiaceae</taxon>
        <taxon>Terrimicrobium</taxon>
    </lineage>
</organism>
<dbReference type="GO" id="GO:0160237">
    <property type="term" value="F:D-Ala-D-Ala dipeptidase activity"/>
    <property type="evidence" value="ECO:0007669"/>
    <property type="project" value="UniProtKB-EC"/>
</dbReference>
<feature type="binding site" evidence="9">
    <location>
        <position position="120"/>
    </location>
    <ligand>
        <name>Zn(2+)</name>
        <dbReference type="ChEBI" id="CHEBI:29105"/>
        <note>catalytic</note>
    </ligand>
</feature>
<dbReference type="GO" id="GO:0071555">
    <property type="term" value="P:cell wall organization"/>
    <property type="evidence" value="ECO:0007669"/>
    <property type="project" value="UniProtKB-KW"/>
</dbReference>
<dbReference type="CDD" id="cd14840">
    <property type="entry name" value="D-Ala-D-Ala_dipeptidase_Aad"/>
    <property type="match status" value="1"/>
</dbReference>
<feature type="binding site" evidence="9">
    <location>
        <position position="127"/>
    </location>
    <ligand>
        <name>Zn(2+)</name>
        <dbReference type="ChEBI" id="CHEBI:29105"/>
        <note>catalytic</note>
    </ligand>
</feature>
<protein>
    <recommendedName>
        <fullName evidence="9 10">D-alanyl-D-alanine dipeptidase</fullName>
        <shortName evidence="9 10">D-Ala-D-Ala dipeptidase</shortName>
        <ecNumber evidence="9 10">3.4.13.22</ecNumber>
    </recommendedName>
</protein>
<comment type="cofactor">
    <cofactor evidence="9">
        <name>Zn(2+)</name>
        <dbReference type="ChEBI" id="CHEBI:29105"/>
    </cofactor>
    <text evidence="9">Binds 1 zinc ion per subunit.</text>
</comment>
<dbReference type="PANTHER" id="PTHR43126:SF1">
    <property type="entry name" value="D-ALANYL-D-ALANINE DIPEPTIDASE"/>
    <property type="match status" value="1"/>
</dbReference>
<dbReference type="GO" id="GO:0008270">
    <property type="term" value="F:zinc ion binding"/>
    <property type="evidence" value="ECO:0007669"/>
    <property type="project" value="UniProtKB-UniRule"/>
</dbReference>
<evidence type="ECO:0000313" key="12">
    <source>
        <dbReference type="EMBL" id="GAT31659.1"/>
    </source>
</evidence>
<dbReference type="OrthoDB" id="9801430at2"/>
<keyword evidence="11" id="KW-0732">Signal</keyword>
<dbReference type="InParanoid" id="A0A146G1A9"/>
<dbReference type="FunCoup" id="A0A146G1A9">
    <property type="interactions" value="75"/>
</dbReference>
<dbReference type="Pfam" id="PF01427">
    <property type="entry name" value="Peptidase_M15"/>
    <property type="match status" value="1"/>
</dbReference>
<dbReference type="RefSeq" id="WP_075077551.1">
    <property type="nucleotide sequence ID" value="NZ_BDCO01000002.1"/>
</dbReference>
<evidence type="ECO:0000256" key="5">
    <source>
        <dbReference type="ARBA" id="ARBA00022833"/>
    </source>
</evidence>
<feature type="signal peptide" evidence="11">
    <location>
        <begin position="1"/>
        <end position="20"/>
    </location>
</feature>
<dbReference type="Proteomes" id="UP000076023">
    <property type="component" value="Unassembled WGS sequence"/>
</dbReference>
<evidence type="ECO:0000256" key="9">
    <source>
        <dbReference type="HAMAP-Rule" id="MF_01924"/>
    </source>
</evidence>
<keyword evidence="8 10" id="KW-0961">Cell wall biogenesis/degradation</keyword>
<comment type="caution">
    <text evidence="12">The sequence shown here is derived from an EMBL/GenBank/DDBJ whole genome shotgun (WGS) entry which is preliminary data.</text>
</comment>
<evidence type="ECO:0000256" key="7">
    <source>
        <dbReference type="ARBA" id="ARBA00023049"/>
    </source>
</evidence>
<dbReference type="STRING" id="690879.TSACC_253"/>
<dbReference type="EMBL" id="BDCO01000002">
    <property type="protein sequence ID" value="GAT31659.1"/>
    <property type="molecule type" value="Genomic_DNA"/>
</dbReference>
<proteinExistence type="inferred from homology"/>
<keyword evidence="3 9" id="KW-0479">Metal-binding</keyword>
<keyword evidence="6 9" id="KW-0224">Dipeptidase</keyword>
<feature type="site" description="Transition state stabilizer" evidence="9">
    <location>
        <position position="92"/>
    </location>
</feature>
<keyword evidence="4 9" id="KW-0378">Hydrolase</keyword>
<sequence length="217" mass="24847">MIPLRRILALGLLVLSSLHATEPMPHLLVNLATIDRPPLEEIRYATTNNFTGRQLYPFPGAYARHEVAAAIEKVQKELAAEGLGLKVYDAYRPLSVQQRMWDLIQDERYVSNPAKNKGRHTRGTAIDVTLVDKLGNELPMPTTFDDFTTRAHRDSKEWTPEQRKNSLLLEAVMKKHGFIPYPYEWWHFDFADWEKYPPLDISIKDLADGVKVATPVP</sequence>
<evidence type="ECO:0000256" key="3">
    <source>
        <dbReference type="ARBA" id="ARBA00022723"/>
    </source>
</evidence>
<feature type="chain" id="PRO_5007524260" description="D-alanyl-D-alanine dipeptidase" evidence="11">
    <location>
        <begin position="21"/>
        <end position="217"/>
    </location>
</feature>
<evidence type="ECO:0000313" key="13">
    <source>
        <dbReference type="Proteomes" id="UP000076023"/>
    </source>
</evidence>
<keyword evidence="7 9" id="KW-0482">Metalloprotease</keyword>
<keyword evidence="5 9" id="KW-0862">Zinc</keyword>
<reference evidence="13" key="1">
    <citation type="journal article" date="2017" name="Genome Announc.">
        <title>Draft Genome Sequence of Terrimicrobium sacchariphilum NM-5T, a Facultative Anaerobic Soil Bacterium of the Class Spartobacteria.</title>
        <authorList>
            <person name="Qiu Y.L."/>
            <person name="Tourlousse D.M."/>
            <person name="Matsuura N."/>
            <person name="Ohashi A."/>
            <person name="Sekiguchi Y."/>
        </authorList>
    </citation>
    <scope>NUCLEOTIDE SEQUENCE [LARGE SCALE GENOMIC DNA]</scope>
    <source>
        <strain evidence="13">NM-5</strain>
    </source>
</reference>
<evidence type="ECO:0000256" key="6">
    <source>
        <dbReference type="ARBA" id="ARBA00022997"/>
    </source>
</evidence>
<feature type="active site" description="Proton donor/acceptor" evidence="9">
    <location>
        <position position="184"/>
    </location>
</feature>
<evidence type="ECO:0000256" key="2">
    <source>
        <dbReference type="ARBA" id="ARBA00022670"/>
    </source>
</evidence>
<feature type="binding site" evidence="9">
    <location>
        <position position="187"/>
    </location>
    <ligand>
        <name>Zn(2+)</name>
        <dbReference type="ChEBI" id="CHEBI:29105"/>
        <note>catalytic</note>
    </ligand>
</feature>
<dbReference type="GO" id="GO:0006508">
    <property type="term" value="P:proteolysis"/>
    <property type="evidence" value="ECO:0007669"/>
    <property type="project" value="UniProtKB-KW"/>
</dbReference>
<evidence type="ECO:0000256" key="8">
    <source>
        <dbReference type="ARBA" id="ARBA00023316"/>
    </source>
</evidence>
<dbReference type="EC" id="3.4.13.22" evidence="9 10"/>
<dbReference type="InterPro" id="IPR009045">
    <property type="entry name" value="Zn_M74/Hedgehog-like"/>
</dbReference>
<gene>
    <name evidence="12" type="ORF">TSACC_253</name>
</gene>
<dbReference type="PANTHER" id="PTHR43126">
    <property type="entry name" value="D-ALANYL-D-ALANINE DIPEPTIDASE"/>
    <property type="match status" value="1"/>
</dbReference>
<evidence type="ECO:0000256" key="4">
    <source>
        <dbReference type="ARBA" id="ARBA00022801"/>
    </source>
</evidence>